<comment type="function">
    <text evidence="7">Participates in both transcription termination and antitermination.</text>
</comment>
<dbReference type="GO" id="GO:0003723">
    <property type="term" value="F:RNA binding"/>
    <property type="evidence" value="ECO:0007669"/>
    <property type="project" value="UniProtKB-UniRule"/>
</dbReference>
<dbReference type="Pfam" id="PF08529">
    <property type="entry name" value="NusA_N"/>
    <property type="match status" value="1"/>
</dbReference>
<dbReference type="SUPFAM" id="SSF54814">
    <property type="entry name" value="Prokaryotic type KH domain (KH-domain type II)"/>
    <property type="match status" value="2"/>
</dbReference>
<evidence type="ECO:0000256" key="6">
    <source>
        <dbReference type="ARBA" id="ARBA00023163"/>
    </source>
</evidence>
<keyword evidence="10" id="KW-1185">Reference proteome</keyword>
<keyword evidence="5 7" id="KW-0805">Transcription regulation</keyword>
<dbReference type="SUPFAM" id="SSF69705">
    <property type="entry name" value="Transcription factor NusA, N-terminal domain"/>
    <property type="match status" value="1"/>
</dbReference>
<dbReference type="InterPro" id="IPR036555">
    <property type="entry name" value="NusA_N_sf"/>
</dbReference>
<dbReference type="Pfam" id="PF13184">
    <property type="entry name" value="KH_NusA_1st"/>
    <property type="match status" value="1"/>
</dbReference>
<reference evidence="9 10" key="2">
    <citation type="journal article" date="2013" name="PLoS ONE">
        <title>INDIGO - INtegrated Data Warehouse of MIcrobial GenOmes with Examples from the Red Sea Extremophiles.</title>
        <authorList>
            <person name="Alam I."/>
            <person name="Antunes A."/>
            <person name="Kamau A.A."/>
            <person name="Ba Alawi W."/>
            <person name="Kalkatawi M."/>
            <person name="Stingl U."/>
            <person name="Bajic V.B."/>
        </authorList>
    </citation>
    <scope>NUCLEOTIDE SEQUENCE [LARGE SCALE GENOMIC DNA]</scope>
    <source>
        <strain evidence="9 10">SSD-17B</strain>
    </source>
</reference>
<evidence type="ECO:0000256" key="1">
    <source>
        <dbReference type="ARBA" id="ARBA00022472"/>
    </source>
</evidence>
<dbReference type="GO" id="GO:0016787">
    <property type="term" value="F:hydrolase activity"/>
    <property type="evidence" value="ECO:0007669"/>
    <property type="project" value="UniProtKB-KW"/>
</dbReference>
<dbReference type="GO" id="GO:0031564">
    <property type="term" value="P:transcription antitermination"/>
    <property type="evidence" value="ECO:0007669"/>
    <property type="project" value="UniProtKB-UniRule"/>
</dbReference>
<comment type="caution">
    <text evidence="9">The sequence shown here is derived from an EMBL/GenBank/DDBJ whole genome shotgun (WGS) entry which is preliminary data.</text>
</comment>
<dbReference type="InterPro" id="IPR013735">
    <property type="entry name" value="TF_NusA_N"/>
</dbReference>
<dbReference type="PROSITE" id="PS50084">
    <property type="entry name" value="KH_TYPE_1"/>
    <property type="match status" value="1"/>
</dbReference>
<keyword evidence="6 7" id="KW-0804">Transcription</keyword>
<accession>U2EFY0</accession>
<dbReference type="AlphaFoldDB" id="U2EFY0"/>
<dbReference type="CDD" id="cd22529">
    <property type="entry name" value="KH-II_NusA_rpt2"/>
    <property type="match status" value="1"/>
</dbReference>
<feature type="domain" description="S1 motif" evidence="8">
    <location>
        <begin position="136"/>
        <end position="200"/>
    </location>
</feature>
<dbReference type="SMART" id="SM00316">
    <property type="entry name" value="S1"/>
    <property type="match status" value="1"/>
</dbReference>
<comment type="subcellular location">
    <subcellularLocation>
        <location evidence="7">Cytoplasm</location>
    </subcellularLocation>
</comment>
<dbReference type="InterPro" id="IPR010213">
    <property type="entry name" value="TF_NusA"/>
</dbReference>
<dbReference type="GO" id="GO:0003700">
    <property type="term" value="F:DNA-binding transcription factor activity"/>
    <property type="evidence" value="ECO:0007669"/>
    <property type="project" value="InterPro"/>
</dbReference>
<evidence type="ECO:0000256" key="3">
    <source>
        <dbReference type="ARBA" id="ARBA00022814"/>
    </source>
</evidence>
<dbReference type="STRING" id="1033810.HLPCO_000172"/>
<dbReference type="CDD" id="cd04455">
    <property type="entry name" value="S1_NusA"/>
    <property type="match status" value="1"/>
</dbReference>
<evidence type="ECO:0000259" key="8">
    <source>
        <dbReference type="PROSITE" id="PS50126"/>
    </source>
</evidence>
<dbReference type="FunFam" id="3.30.300.20:FF:000002">
    <property type="entry name" value="Transcription termination/antitermination protein NusA"/>
    <property type="match status" value="1"/>
</dbReference>
<dbReference type="eggNOG" id="COG0195">
    <property type="taxonomic scope" value="Bacteria"/>
</dbReference>
<dbReference type="InterPro" id="IPR009019">
    <property type="entry name" value="KH_sf_prok-type"/>
</dbReference>
<name>U2EFY0_9MOLU</name>
<dbReference type="GO" id="GO:0006353">
    <property type="term" value="P:DNA-templated transcription termination"/>
    <property type="evidence" value="ECO:0007669"/>
    <property type="project" value="UniProtKB-UniRule"/>
</dbReference>
<dbReference type="HAMAP" id="MF_00945_B">
    <property type="entry name" value="NusA_B"/>
    <property type="match status" value="1"/>
</dbReference>
<dbReference type="GO" id="GO:0005829">
    <property type="term" value="C:cytosol"/>
    <property type="evidence" value="ECO:0007669"/>
    <property type="project" value="TreeGrafter"/>
</dbReference>
<dbReference type="EMBL" id="AFNU02000001">
    <property type="protein sequence ID" value="ERJ13521.1"/>
    <property type="molecule type" value="Genomic_DNA"/>
</dbReference>
<proteinExistence type="inferred from homology"/>
<dbReference type="InterPro" id="IPR025249">
    <property type="entry name" value="TF_NusA_KH_1st"/>
</dbReference>
<sequence length="372" mass="42199">MISKEFFRVLEEIEKEKGIPKDYILEAVEQALMSAYKKNYDRQADVRVEMREKSNKILVFGRKQVVEEVTNPSREISLVDAKAINKKYTFDDYVEEEVTPKDFGRIAAQSAKQRVIQAVVEAERNIIYEEYIDRELDLITGIMNRSDKRNVYISLGKTEGILPMKEMLPQEKFIPNERIKVIISKVDKTTKGPVIYLSRIHPLVVKRLFEREVPEIYDGIVEVKAVARDAGDRSKILVESHDENVDPIGACIGTNKSRINLIIDELQGENIDIAAFDQDPRTLIANALSPASVVAVNIKDENNKQSVVIVPDHQLSLAIGKRGQNAKLAHQLTGWKIDIKSEMQAKELGINYKPLNAELQKGQQVETDETLS</sequence>
<comment type="similarity">
    <text evidence="7">Belongs to the NusA family.</text>
</comment>
<keyword evidence="2 7" id="KW-0963">Cytoplasm</keyword>
<protein>
    <recommendedName>
        <fullName evidence="7">Transcription termination/antitermination protein NusA</fullName>
    </recommendedName>
</protein>
<reference evidence="9 10" key="1">
    <citation type="journal article" date="2011" name="J. Bacteriol.">
        <title>Genome sequence of Haloplasma contractile, an unusual contractile bacterium from a deep-sea anoxic brine lake.</title>
        <authorList>
            <person name="Antunes A."/>
            <person name="Alam I."/>
            <person name="El Dorry H."/>
            <person name="Siam R."/>
            <person name="Robertson A."/>
            <person name="Bajic V.B."/>
            <person name="Stingl U."/>
        </authorList>
    </citation>
    <scope>NUCLEOTIDE SEQUENCE [LARGE SCALE GENOMIC DNA]</scope>
    <source>
        <strain evidence="9 10">SSD-17B</strain>
    </source>
</reference>
<evidence type="ECO:0000256" key="7">
    <source>
        <dbReference type="HAMAP-Rule" id="MF_00945"/>
    </source>
</evidence>
<dbReference type="PANTHER" id="PTHR22648:SF0">
    <property type="entry name" value="TRANSCRIPTION TERMINATION_ANTITERMINATION PROTEIN NUSA"/>
    <property type="match status" value="1"/>
</dbReference>
<dbReference type="Proteomes" id="UP000005707">
    <property type="component" value="Unassembled WGS sequence"/>
</dbReference>
<dbReference type="InterPro" id="IPR058582">
    <property type="entry name" value="KH_NusA_2nd"/>
</dbReference>
<dbReference type="Gene3D" id="3.30.1480.10">
    <property type="entry name" value="NusA, N-terminal domain"/>
    <property type="match status" value="1"/>
</dbReference>
<dbReference type="InterPro" id="IPR030842">
    <property type="entry name" value="TF_NusA_bacterial"/>
</dbReference>
<dbReference type="Pfam" id="PF26594">
    <property type="entry name" value="KH_NusA_2nd"/>
    <property type="match status" value="1"/>
</dbReference>
<keyword evidence="3 7" id="KW-0889">Transcription antitermination</keyword>
<dbReference type="NCBIfam" id="TIGR01953">
    <property type="entry name" value="NusA"/>
    <property type="match status" value="1"/>
</dbReference>
<dbReference type="InterPro" id="IPR003029">
    <property type="entry name" value="S1_domain"/>
</dbReference>
<dbReference type="FunFam" id="3.30.300.20:FF:000005">
    <property type="entry name" value="Transcription termination/antitermination protein NusA"/>
    <property type="match status" value="1"/>
</dbReference>
<comment type="subunit">
    <text evidence="7">Monomer. Binds directly to the core enzyme of the DNA-dependent RNA polymerase and to nascent RNA.</text>
</comment>
<dbReference type="InterPro" id="IPR012340">
    <property type="entry name" value="NA-bd_OB-fold"/>
</dbReference>
<gene>
    <name evidence="7 9" type="primary">nusA</name>
    <name evidence="9" type="ORF">HLPCO_000172</name>
</gene>
<dbReference type="SUPFAM" id="SSF50249">
    <property type="entry name" value="Nucleic acid-binding proteins"/>
    <property type="match status" value="1"/>
</dbReference>
<evidence type="ECO:0000256" key="4">
    <source>
        <dbReference type="ARBA" id="ARBA00022884"/>
    </source>
</evidence>
<organism evidence="9 10">
    <name type="scientific">Haloplasma contractile SSD-17B</name>
    <dbReference type="NCBI Taxonomy" id="1033810"/>
    <lineage>
        <taxon>Bacteria</taxon>
        <taxon>Bacillati</taxon>
        <taxon>Mycoplasmatota</taxon>
        <taxon>Mollicutes</taxon>
        <taxon>Haloplasmatales</taxon>
        <taxon>Haloplasmataceae</taxon>
        <taxon>Haloplasma</taxon>
    </lineage>
</organism>
<keyword evidence="9" id="KW-0378">Hydrolase</keyword>
<evidence type="ECO:0000256" key="2">
    <source>
        <dbReference type="ARBA" id="ARBA00022490"/>
    </source>
</evidence>
<keyword evidence="1 7" id="KW-0806">Transcription termination</keyword>
<dbReference type="InParanoid" id="U2EFY0"/>
<evidence type="ECO:0000256" key="5">
    <source>
        <dbReference type="ARBA" id="ARBA00023015"/>
    </source>
</evidence>
<dbReference type="PROSITE" id="PS50126">
    <property type="entry name" value="S1"/>
    <property type="match status" value="1"/>
</dbReference>
<dbReference type="Gene3D" id="3.30.300.20">
    <property type="match status" value="2"/>
</dbReference>
<dbReference type="Gene3D" id="2.40.50.140">
    <property type="entry name" value="Nucleic acid-binding proteins"/>
    <property type="match status" value="1"/>
</dbReference>
<evidence type="ECO:0000313" key="10">
    <source>
        <dbReference type="Proteomes" id="UP000005707"/>
    </source>
</evidence>
<dbReference type="FunFam" id="3.30.1480.10:FF:000002">
    <property type="entry name" value="Transcription termination/antitermination protein NusA"/>
    <property type="match status" value="1"/>
</dbReference>
<dbReference type="InterPro" id="IPR015946">
    <property type="entry name" value="KH_dom-like_a/b"/>
</dbReference>
<evidence type="ECO:0000313" key="9">
    <source>
        <dbReference type="EMBL" id="ERJ13521.1"/>
    </source>
</evidence>
<dbReference type="PANTHER" id="PTHR22648">
    <property type="entry name" value="TRANSCRIPTION TERMINATION FACTOR NUSA"/>
    <property type="match status" value="1"/>
</dbReference>
<dbReference type="CDD" id="cd02134">
    <property type="entry name" value="KH-II_NusA_rpt1"/>
    <property type="match status" value="1"/>
</dbReference>
<keyword evidence="4 7" id="KW-0694">RNA-binding</keyword>
<dbReference type="FunCoup" id="U2EFY0">
    <property type="interactions" value="333"/>
</dbReference>